<dbReference type="Pfam" id="PF02826">
    <property type="entry name" value="2-Hacid_dh_C"/>
    <property type="match status" value="1"/>
</dbReference>
<evidence type="ECO:0000259" key="4">
    <source>
        <dbReference type="Pfam" id="PF02826"/>
    </source>
</evidence>
<gene>
    <name evidence="5" type="ORF">Fcan01_27977</name>
</gene>
<dbReference type="GO" id="GO:0005829">
    <property type="term" value="C:cytosol"/>
    <property type="evidence" value="ECO:0007669"/>
    <property type="project" value="TreeGrafter"/>
</dbReference>
<dbReference type="InterPro" id="IPR006140">
    <property type="entry name" value="D-isomer_DH_NAD-bd"/>
</dbReference>
<dbReference type="STRING" id="158441.A0A226CXB9"/>
<keyword evidence="1 2" id="KW-0560">Oxidoreductase</keyword>
<evidence type="ECO:0000256" key="2">
    <source>
        <dbReference type="RuleBase" id="RU003719"/>
    </source>
</evidence>
<evidence type="ECO:0000313" key="5">
    <source>
        <dbReference type="EMBL" id="OXA37254.1"/>
    </source>
</evidence>
<keyword evidence="5" id="KW-0670">Pyruvate</keyword>
<feature type="domain" description="D-isomer specific 2-hydroxyacid dehydrogenase NAD-binding" evidence="4">
    <location>
        <begin position="189"/>
        <end position="288"/>
    </location>
</feature>
<name>A0A226CXB9_FOLCA</name>
<dbReference type="InterPro" id="IPR050223">
    <property type="entry name" value="D-isomer_2-hydroxyacid_DH"/>
</dbReference>
<proteinExistence type="inferred from homology"/>
<dbReference type="GO" id="GO:0051287">
    <property type="term" value="F:NAD binding"/>
    <property type="evidence" value="ECO:0007669"/>
    <property type="project" value="InterPro"/>
</dbReference>
<dbReference type="Pfam" id="PF00389">
    <property type="entry name" value="2-Hacid_dh"/>
    <property type="match status" value="1"/>
</dbReference>
<dbReference type="OrthoDB" id="298012at2759"/>
<dbReference type="GO" id="GO:0008465">
    <property type="term" value="F:hydroxypyruvate reductase (NADH) activity"/>
    <property type="evidence" value="ECO:0007669"/>
    <property type="project" value="TreeGrafter"/>
</dbReference>
<evidence type="ECO:0000256" key="1">
    <source>
        <dbReference type="ARBA" id="ARBA00023002"/>
    </source>
</evidence>
<dbReference type="Gene3D" id="3.40.50.720">
    <property type="entry name" value="NAD(P)-binding Rossmann-like Domain"/>
    <property type="match status" value="4"/>
</dbReference>
<dbReference type="PANTHER" id="PTHR10996">
    <property type="entry name" value="2-HYDROXYACID DEHYDROGENASE-RELATED"/>
    <property type="match status" value="1"/>
</dbReference>
<dbReference type="SUPFAM" id="SSF51735">
    <property type="entry name" value="NAD(P)-binding Rossmann-fold domains"/>
    <property type="match status" value="1"/>
</dbReference>
<dbReference type="InterPro" id="IPR036291">
    <property type="entry name" value="NAD(P)-bd_dom_sf"/>
</dbReference>
<dbReference type="Proteomes" id="UP000198287">
    <property type="component" value="Unassembled WGS sequence"/>
</dbReference>
<dbReference type="SUPFAM" id="SSF52283">
    <property type="entry name" value="Formate/glycerate dehydrogenase catalytic domain-like"/>
    <property type="match status" value="1"/>
</dbReference>
<reference evidence="5 6" key="1">
    <citation type="submission" date="2015-12" db="EMBL/GenBank/DDBJ databases">
        <title>The genome of Folsomia candida.</title>
        <authorList>
            <person name="Faddeeva A."/>
            <person name="Derks M.F."/>
            <person name="Anvar Y."/>
            <person name="Smit S."/>
            <person name="Van Straalen N."/>
            <person name="Roelofs D."/>
        </authorList>
    </citation>
    <scope>NUCLEOTIDE SEQUENCE [LARGE SCALE GENOMIC DNA]</scope>
    <source>
        <strain evidence="5 6">VU population</strain>
        <tissue evidence="5">Whole body</tissue>
    </source>
</reference>
<comment type="caution">
    <text evidence="5">The sequence shown here is derived from an EMBL/GenBank/DDBJ whole genome shotgun (WGS) entry which is preliminary data.</text>
</comment>
<dbReference type="OMA" id="QITPHNA"/>
<dbReference type="PANTHER" id="PTHR10996:SF277">
    <property type="entry name" value="GLYOXYLATE REDUCTASE_HYDROXYPYRUVATE REDUCTASE"/>
    <property type="match status" value="1"/>
</dbReference>
<sequence>MSFISSAAAGASPILASLLRPSTIVVRSKSKVIQSSSPLLYRNMATQKPKVFVTRPDVPKPAMDLLRERCDVTTWGEERPVPRDYFLKNVSGVDGIFCLVTDRIDAEVLDAAGPQLKVVGTMSVGVDHVDIGAVKSRNIRLGYTPNVLTDATAETTVIVLLSASRRVFEARDELMSGRWGRARGDRLTDAEFVDFDTLCKESDFIICTAALTPDTKEIFNARAFSLMKPNAVFVNSSRGGTVEQDALIKALKTGQIFAAGLDVMTPEPLPVGHELTKLKNCAVLPHIGSATIQARMAMAMLTTRNILAALDGKPMPESLN</sequence>
<evidence type="ECO:0000313" key="6">
    <source>
        <dbReference type="Proteomes" id="UP000198287"/>
    </source>
</evidence>
<organism evidence="5 6">
    <name type="scientific">Folsomia candida</name>
    <name type="common">Springtail</name>
    <dbReference type="NCBI Taxonomy" id="158441"/>
    <lineage>
        <taxon>Eukaryota</taxon>
        <taxon>Metazoa</taxon>
        <taxon>Ecdysozoa</taxon>
        <taxon>Arthropoda</taxon>
        <taxon>Hexapoda</taxon>
        <taxon>Collembola</taxon>
        <taxon>Entomobryomorpha</taxon>
        <taxon>Isotomoidea</taxon>
        <taxon>Isotomidae</taxon>
        <taxon>Proisotominae</taxon>
        <taxon>Folsomia</taxon>
    </lineage>
</organism>
<evidence type="ECO:0000259" key="3">
    <source>
        <dbReference type="Pfam" id="PF00389"/>
    </source>
</evidence>
<feature type="domain" description="D-isomer specific 2-hydroxyacid dehydrogenase catalytic" evidence="3">
    <location>
        <begin position="53"/>
        <end position="320"/>
    </location>
</feature>
<dbReference type="GO" id="GO:0030267">
    <property type="term" value="F:glyoxylate reductase (NADPH) activity"/>
    <property type="evidence" value="ECO:0007669"/>
    <property type="project" value="TreeGrafter"/>
</dbReference>
<accession>A0A226CXB9</accession>
<comment type="similarity">
    <text evidence="2">Belongs to the D-isomer specific 2-hydroxyacid dehydrogenase family.</text>
</comment>
<dbReference type="CDD" id="cd05301">
    <property type="entry name" value="GDH"/>
    <property type="match status" value="1"/>
</dbReference>
<keyword evidence="6" id="KW-1185">Reference proteome</keyword>
<dbReference type="EMBL" id="LNIX01000061">
    <property type="protein sequence ID" value="OXA37254.1"/>
    <property type="molecule type" value="Genomic_DNA"/>
</dbReference>
<dbReference type="AlphaFoldDB" id="A0A226CXB9"/>
<protein>
    <submittedName>
        <fullName evidence="5">Glyoxylate reductase/hydroxypyruvate reductase</fullName>
    </submittedName>
</protein>
<dbReference type="InterPro" id="IPR006139">
    <property type="entry name" value="D-isomer_2_OHA_DH_cat_dom"/>
</dbReference>